<proteinExistence type="inferred from homology"/>
<dbReference type="GO" id="GO:0032259">
    <property type="term" value="P:methylation"/>
    <property type="evidence" value="ECO:0007669"/>
    <property type="project" value="UniProtKB-KW"/>
</dbReference>
<dbReference type="GO" id="GO:0008171">
    <property type="term" value="F:O-methyltransferase activity"/>
    <property type="evidence" value="ECO:0007669"/>
    <property type="project" value="InterPro"/>
</dbReference>
<dbReference type="PANTHER" id="PTHR43167:SF1">
    <property type="entry name" value="PUTATIVE (AFU_ORTHOLOGUE AFUA_6G01830)-RELATED"/>
    <property type="match status" value="1"/>
</dbReference>
<comment type="similarity">
    <text evidence="4">Belongs to the class I-like SAM-binding methyltransferase superfamily. Cation-dependent O-methyltransferase family.</text>
</comment>
<evidence type="ECO:0000256" key="2">
    <source>
        <dbReference type="ARBA" id="ARBA00022679"/>
    </source>
</evidence>
<gene>
    <name evidence="5" type="ORF">FE257_002505</name>
</gene>
<dbReference type="PANTHER" id="PTHR43167">
    <property type="entry name" value="PUTATIVE (AFU_ORTHOLOGUE AFUA_6G01830)-RELATED"/>
    <property type="match status" value="1"/>
</dbReference>
<keyword evidence="6" id="KW-1185">Reference proteome</keyword>
<protein>
    <recommendedName>
        <fullName evidence="7">O-methyltransferase</fullName>
    </recommendedName>
</protein>
<dbReference type="Proteomes" id="UP001194746">
    <property type="component" value="Unassembled WGS sequence"/>
</dbReference>
<organism evidence="5 6">
    <name type="scientific">Aspergillus nanangensis</name>
    <dbReference type="NCBI Taxonomy" id="2582783"/>
    <lineage>
        <taxon>Eukaryota</taxon>
        <taxon>Fungi</taxon>
        <taxon>Dikarya</taxon>
        <taxon>Ascomycota</taxon>
        <taxon>Pezizomycotina</taxon>
        <taxon>Eurotiomycetes</taxon>
        <taxon>Eurotiomycetidae</taxon>
        <taxon>Eurotiales</taxon>
        <taxon>Aspergillaceae</taxon>
        <taxon>Aspergillus</taxon>
        <taxon>Aspergillus subgen. Circumdati</taxon>
    </lineage>
</organism>
<dbReference type="AlphaFoldDB" id="A0AAD4CSW5"/>
<sequence>MTTPPNPLQDVPSHIHTLLNRLHAESLAQETALPADAFQASNFHEVMRDKFIALDQDKCHFIYQLCRSINAKTIVEAGTSYGVSTIYLALAVAANVAATGGKGTVVGTEYEANKAEQARAYWRECGGVVEDLIDLREGDLRETLKEDVAEVDLLLLDIWTPMALPTLQLIQPKMRYGAIVIADNTVKSGVKYKELLDYLRAPQSGFTNLTLPYSNGLEMSVYLPQGQ</sequence>
<dbReference type="EMBL" id="VCAU01000014">
    <property type="protein sequence ID" value="KAF9892099.1"/>
    <property type="molecule type" value="Genomic_DNA"/>
</dbReference>
<evidence type="ECO:0000256" key="3">
    <source>
        <dbReference type="ARBA" id="ARBA00022691"/>
    </source>
</evidence>
<dbReference type="Gene3D" id="3.40.50.150">
    <property type="entry name" value="Vaccinia Virus protein VP39"/>
    <property type="match status" value="1"/>
</dbReference>
<dbReference type="InterPro" id="IPR029063">
    <property type="entry name" value="SAM-dependent_MTases_sf"/>
</dbReference>
<comment type="caution">
    <text evidence="5">The sequence shown here is derived from an EMBL/GenBank/DDBJ whole genome shotgun (WGS) entry which is preliminary data.</text>
</comment>
<reference evidence="5" key="2">
    <citation type="submission" date="2020-02" db="EMBL/GenBank/DDBJ databases">
        <authorList>
            <person name="Gilchrist C.L.M."/>
            <person name="Chooi Y.-H."/>
        </authorList>
    </citation>
    <scope>NUCLEOTIDE SEQUENCE</scope>
    <source>
        <strain evidence="5">MST-FP2251</strain>
    </source>
</reference>
<dbReference type="Pfam" id="PF13578">
    <property type="entry name" value="Methyltransf_24"/>
    <property type="match status" value="1"/>
</dbReference>
<keyword evidence="2" id="KW-0808">Transferase</keyword>
<evidence type="ECO:0000256" key="1">
    <source>
        <dbReference type="ARBA" id="ARBA00022603"/>
    </source>
</evidence>
<name>A0AAD4CSW5_ASPNN</name>
<keyword evidence="3" id="KW-0949">S-adenosyl-L-methionine</keyword>
<reference evidence="5" key="1">
    <citation type="journal article" date="2019" name="Beilstein J. Org. Chem.">
        <title>Nanangenines: drimane sesquiterpenoids as the dominant metabolite cohort of a novel Australian fungus, Aspergillus nanangensis.</title>
        <authorList>
            <person name="Lacey H.J."/>
            <person name="Gilchrist C.L.M."/>
            <person name="Crombie A."/>
            <person name="Kalaitzis J.A."/>
            <person name="Vuong D."/>
            <person name="Rutledge P.J."/>
            <person name="Turner P."/>
            <person name="Pitt J.I."/>
            <person name="Lacey E."/>
            <person name="Chooi Y.H."/>
            <person name="Piggott A.M."/>
        </authorList>
    </citation>
    <scope>NUCLEOTIDE SEQUENCE</scope>
    <source>
        <strain evidence="5">MST-FP2251</strain>
    </source>
</reference>
<evidence type="ECO:0000256" key="4">
    <source>
        <dbReference type="ARBA" id="ARBA00023453"/>
    </source>
</evidence>
<dbReference type="SUPFAM" id="SSF53335">
    <property type="entry name" value="S-adenosyl-L-methionine-dependent methyltransferases"/>
    <property type="match status" value="1"/>
</dbReference>
<evidence type="ECO:0008006" key="7">
    <source>
        <dbReference type="Google" id="ProtNLM"/>
    </source>
</evidence>
<dbReference type="PROSITE" id="PS51682">
    <property type="entry name" value="SAM_OMT_I"/>
    <property type="match status" value="1"/>
</dbReference>
<dbReference type="InterPro" id="IPR002935">
    <property type="entry name" value="SAM_O-MeTrfase"/>
</dbReference>
<evidence type="ECO:0000313" key="6">
    <source>
        <dbReference type="Proteomes" id="UP001194746"/>
    </source>
</evidence>
<accession>A0AAD4CSW5</accession>
<evidence type="ECO:0000313" key="5">
    <source>
        <dbReference type="EMBL" id="KAF9892099.1"/>
    </source>
</evidence>
<keyword evidence="1" id="KW-0489">Methyltransferase</keyword>